<proteinExistence type="predicted"/>
<evidence type="ECO:0000313" key="3">
    <source>
        <dbReference type="Proteomes" id="UP000626109"/>
    </source>
</evidence>
<feature type="transmembrane region" description="Helical" evidence="1">
    <location>
        <begin position="34"/>
        <end position="58"/>
    </location>
</feature>
<keyword evidence="1" id="KW-1133">Transmembrane helix</keyword>
<dbReference type="EMBL" id="CAJNNW010014984">
    <property type="protein sequence ID" value="CAE8657181.1"/>
    <property type="molecule type" value="Genomic_DNA"/>
</dbReference>
<dbReference type="AlphaFoldDB" id="A0A813IUQ5"/>
<dbReference type="Proteomes" id="UP000626109">
    <property type="component" value="Unassembled WGS sequence"/>
</dbReference>
<evidence type="ECO:0000256" key="1">
    <source>
        <dbReference type="SAM" id="Phobius"/>
    </source>
</evidence>
<keyword evidence="1" id="KW-0812">Transmembrane</keyword>
<reference evidence="2" key="1">
    <citation type="submission" date="2021-02" db="EMBL/GenBank/DDBJ databases">
        <authorList>
            <person name="Dougan E. K."/>
            <person name="Rhodes N."/>
            <person name="Thang M."/>
            <person name="Chan C."/>
        </authorList>
    </citation>
    <scope>NUCLEOTIDE SEQUENCE</scope>
</reference>
<evidence type="ECO:0000313" key="2">
    <source>
        <dbReference type="EMBL" id="CAE8657181.1"/>
    </source>
</evidence>
<sequence>METSADCQELPLAGRSAGLSALAKQVPHQAQQVLISWIFILASTTLFLDFLSLQQLVAGGSSYFVKLNNWFGVVSCFSWLLGFAVLQHWLVRVKATLGGRAGAWTKLVAALFFNLQPMTGTAGTAGGAGLWWSNLAGISFFHAGNLISCADFRLNTPPGADRAKGWLYHGNLPITGMWVYQLATWFLVCGNLLSCGWGGSPSASWEPVGRETVRICQYSGSLLLLLGSCIYCHWCDGFRTCAF</sequence>
<protein>
    <submittedName>
        <fullName evidence="2">Uncharacterized protein</fullName>
    </submittedName>
</protein>
<organism evidence="2 3">
    <name type="scientific">Polarella glacialis</name>
    <name type="common">Dinoflagellate</name>
    <dbReference type="NCBI Taxonomy" id="89957"/>
    <lineage>
        <taxon>Eukaryota</taxon>
        <taxon>Sar</taxon>
        <taxon>Alveolata</taxon>
        <taxon>Dinophyceae</taxon>
        <taxon>Suessiales</taxon>
        <taxon>Suessiaceae</taxon>
        <taxon>Polarella</taxon>
    </lineage>
</organism>
<gene>
    <name evidence="2" type="ORF">PGLA2088_LOCUS12666</name>
</gene>
<name>A0A813IUQ5_POLGL</name>
<accession>A0A813IUQ5</accession>
<feature type="transmembrane region" description="Helical" evidence="1">
    <location>
        <begin position="70"/>
        <end position="91"/>
    </location>
</feature>
<keyword evidence="1" id="KW-0472">Membrane</keyword>
<comment type="caution">
    <text evidence="2">The sequence shown here is derived from an EMBL/GenBank/DDBJ whole genome shotgun (WGS) entry which is preliminary data.</text>
</comment>